<dbReference type="EMBL" id="JBHTJP010000035">
    <property type="protein sequence ID" value="MFD0977212.1"/>
    <property type="molecule type" value="Genomic_DNA"/>
</dbReference>
<evidence type="ECO:0000256" key="1">
    <source>
        <dbReference type="SAM" id="Phobius"/>
    </source>
</evidence>
<keyword evidence="1" id="KW-0472">Membrane</keyword>
<gene>
    <name evidence="2" type="ORF">ACFQ1G_10450</name>
</gene>
<proteinExistence type="predicted"/>
<dbReference type="Proteomes" id="UP001597100">
    <property type="component" value="Unassembled WGS sequence"/>
</dbReference>
<dbReference type="RefSeq" id="WP_380739305.1">
    <property type="nucleotide sequence ID" value="NZ_JBHTJP010000035.1"/>
</dbReference>
<keyword evidence="1" id="KW-0812">Transmembrane</keyword>
<reference evidence="3" key="1">
    <citation type="journal article" date="2019" name="Int. J. Syst. Evol. Microbiol.">
        <title>The Global Catalogue of Microorganisms (GCM) 10K type strain sequencing project: providing services to taxonomists for standard genome sequencing and annotation.</title>
        <authorList>
            <consortium name="The Broad Institute Genomics Platform"/>
            <consortium name="The Broad Institute Genome Sequencing Center for Infectious Disease"/>
            <person name="Wu L."/>
            <person name="Ma J."/>
        </authorList>
    </citation>
    <scope>NUCLEOTIDE SEQUENCE [LARGE SCALE GENOMIC DNA]</scope>
    <source>
        <strain evidence="3">CCUG 60898</strain>
    </source>
</reference>
<comment type="caution">
    <text evidence="2">The sequence shown here is derived from an EMBL/GenBank/DDBJ whole genome shotgun (WGS) entry which is preliminary data.</text>
</comment>
<feature type="transmembrane region" description="Helical" evidence="1">
    <location>
        <begin position="73"/>
        <end position="89"/>
    </location>
</feature>
<sequence length="307" mass="35498">MLTSFFSKSRPINFVLVAVYMMSFFMVANFNELFGTSLLSFFKETGIFVLLLLSVVMVNFISKRNELTSRNSYKTILFAVFACLFLASLKNNDVIIANLLVLLSLRRIISLKSQRQTVQKIFDATFWICLASLFFFWSILFLFLVYFGVLVHEGYRFKSWLIPPIAFLTLLSIVTSVHLYIYDSFYTFSTWFQSSNFDFSAYREPVILIPLALLLALTLWTSFFYLSVIQKSSATNKTPLFMVLLFTLLSITVAIVAPTKNSSELLFFFAPLAIIVTNYFQVSDDKWFREGLLWILLLLPVFLVSFF</sequence>
<feature type="transmembrane region" description="Helical" evidence="1">
    <location>
        <begin position="124"/>
        <end position="149"/>
    </location>
</feature>
<feature type="transmembrane region" description="Helical" evidence="1">
    <location>
        <begin position="240"/>
        <end position="258"/>
    </location>
</feature>
<organism evidence="2 3">
    <name type="scientific">Salinimicrobium gaetbulicola</name>
    <dbReference type="NCBI Taxonomy" id="999702"/>
    <lineage>
        <taxon>Bacteria</taxon>
        <taxon>Pseudomonadati</taxon>
        <taxon>Bacteroidota</taxon>
        <taxon>Flavobacteriia</taxon>
        <taxon>Flavobacteriales</taxon>
        <taxon>Flavobacteriaceae</taxon>
        <taxon>Salinimicrobium</taxon>
    </lineage>
</organism>
<feature type="transmembrane region" description="Helical" evidence="1">
    <location>
        <begin position="206"/>
        <end position="228"/>
    </location>
</feature>
<feature type="transmembrane region" description="Helical" evidence="1">
    <location>
        <begin position="161"/>
        <end position="185"/>
    </location>
</feature>
<evidence type="ECO:0000313" key="3">
    <source>
        <dbReference type="Proteomes" id="UP001597100"/>
    </source>
</evidence>
<feature type="transmembrane region" description="Helical" evidence="1">
    <location>
        <begin position="42"/>
        <end position="61"/>
    </location>
</feature>
<protein>
    <submittedName>
        <fullName evidence="2">DUF6427 family protein</fullName>
    </submittedName>
</protein>
<accession>A0ABW3IGL8</accession>
<dbReference type="Pfam" id="PF19992">
    <property type="entry name" value="DUF6427"/>
    <property type="match status" value="1"/>
</dbReference>
<dbReference type="InterPro" id="IPR045625">
    <property type="entry name" value="DUF6427"/>
</dbReference>
<evidence type="ECO:0000313" key="2">
    <source>
        <dbReference type="EMBL" id="MFD0977212.1"/>
    </source>
</evidence>
<feature type="transmembrane region" description="Helical" evidence="1">
    <location>
        <begin position="12"/>
        <end position="30"/>
    </location>
</feature>
<keyword evidence="3" id="KW-1185">Reference proteome</keyword>
<keyword evidence="1" id="KW-1133">Transmembrane helix</keyword>
<name>A0ABW3IGL8_9FLAO</name>
<feature type="transmembrane region" description="Helical" evidence="1">
    <location>
        <begin position="287"/>
        <end position="306"/>
    </location>
</feature>